<dbReference type="InterPro" id="IPR000504">
    <property type="entry name" value="RRM_dom"/>
</dbReference>
<evidence type="ECO:0000256" key="2">
    <source>
        <dbReference type="ARBA" id="ARBA00022728"/>
    </source>
</evidence>
<keyword evidence="2" id="KW-0747">Spliceosome</keyword>
<dbReference type="InterPro" id="IPR050907">
    <property type="entry name" value="SRSF"/>
</dbReference>
<evidence type="ECO:0000313" key="7">
    <source>
        <dbReference type="EMBL" id="KAJ9564336.1"/>
    </source>
</evidence>
<protein>
    <recommendedName>
        <fullName evidence="6">RRM domain-containing protein</fullName>
    </recommendedName>
</protein>
<evidence type="ECO:0000259" key="6">
    <source>
        <dbReference type="PROSITE" id="PS50102"/>
    </source>
</evidence>
<dbReference type="PROSITE" id="PS50102">
    <property type="entry name" value="RRM"/>
    <property type="match status" value="1"/>
</dbReference>
<gene>
    <name evidence="7" type="ORF">OSB04_000302</name>
</gene>
<sequence>MRMRERESFPASLRVPVRQGGQQSGRFPARLGDRSFSRVGERRVGERRDPRLDERKREVSDSGHRFRSGYNELTPNRRFNGLRSSKEFFFLFYNFPEDWSALQLWQTFKKFGRLSDIYMANKRLTSGKKFGFVRFCNVINEYLLEKELNSIWLGTHKVRVHLANQKRKREVGSRNHQVQQAKGGFFRKSSPIFTYAEAVAKGLNREVKGQRYTQQDMEQKDQSDEEGGIVGRWSTDE</sequence>
<feature type="domain" description="RRM" evidence="6">
    <location>
        <begin position="88"/>
        <end position="165"/>
    </location>
</feature>
<dbReference type="Gene3D" id="3.30.70.330">
    <property type="match status" value="1"/>
</dbReference>
<keyword evidence="1" id="KW-0507">mRNA processing</keyword>
<keyword evidence="3" id="KW-0508">mRNA splicing</keyword>
<keyword evidence="4" id="KW-0694">RNA-binding</keyword>
<evidence type="ECO:0000256" key="5">
    <source>
        <dbReference type="SAM" id="MobiDB-lite"/>
    </source>
</evidence>
<dbReference type="PANTHER" id="PTHR23147">
    <property type="entry name" value="SERINE/ARGININE RICH SPLICING FACTOR"/>
    <property type="match status" value="1"/>
</dbReference>
<evidence type="ECO:0000256" key="4">
    <source>
        <dbReference type="PROSITE-ProRule" id="PRU00176"/>
    </source>
</evidence>
<dbReference type="EMBL" id="JARYMX010000001">
    <property type="protein sequence ID" value="KAJ9564336.1"/>
    <property type="molecule type" value="Genomic_DNA"/>
</dbReference>
<dbReference type="InterPro" id="IPR012677">
    <property type="entry name" value="Nucleotide-bd_a/b_plait_sf"/>
</dbReference>
<feature type="region of interest" description="Disordered" evidence="5">
    <location>
        <begin position="210"/>
        <end position="237"/>
    </location>
</feature>
<dbReference type="CDD" id="cd00590">
    <property type="entry name" value="RRM_SF"/>
    <property type="match status" value="1"/>
</dbReference>
<dbReference type="GO" id="GO:0003723">
    <property type="term" value="F:RNA binding"/>
    <property type="evidence" value="ECO:0007669"/>
    <property type="project" value="UniProtKB-UniRule"/>
</dbReference>
<name>A0AA38WUG7_9ASTR</name>
<feature type="region of interest" description="Disordered" evidence="5">
    <location>
        <begin position="1"/>
        <end position="60"/>
    </location>
</feature>
<dbReference type="AlphaFoldDB" id="A0AA38WUG7"/>
<dbReference type="GO" id="GO:0006397">
    <property type="term" value="P:mRNA processing"/>
    <property type="evidence" value="ECO:0007669"/>
    <property type="project" value="UniProtKB-KW"/>
</dbReference>
<keyword evidence="8" id="KW-1185">Reference proteome</keyword>
<dbReference type="Proteomes" id="UP001172457">
    <property type="component" value="Chromosome 1"/>
</dbReference>
<dbReference type="Pfam" id="PF00076">
    <property type="entry name" value="RRM_1"/>
    <property type="match status" value="1"/>
</dbReference>
<feature type="compositionally biased region" description="Basic and acidic residues" evidence="5">
    <location>
        <begin position="31"/>
        <end position="60"/>
    </location>
</feature>
<proteinExistence type="predicted"/>
<reference evidence="7" key="1">
    <citation type="submission" date="2023-03" db="EMBL/GenBank/DDBJ databases">
        <title>Chromosome-scale reference genome and RAD-based genetic map of yellow starthistle (Centaurea solstitialis) reveal putative structural variation and QTLs associated with invader traits.</title>
        <authorList>
            <person name="Reatini B."/>
            <person name="Cang F.A."/>
            <person name="Jiang Q."/>
            <person name="Mckibben M.T.W."/>
            <person name="Barker M.S."/>
            <person name="Rieseberg L.H."/>
            <person name="Dlugosch K.M."/>
        </authorList>
    </citation>
    <scope>NUCLEOTIDE SEQUENCE</scope>
    <source>
        <strain evidence="7">CAN-66</strain>
        <tissue evidence="7">Leaf</tissue>
    </source>
</reference>
<dbReference type="GO" id="GO:0008380">
    <property type="term" value="P:RNA splicing"/>
    <property type="evidence" value="ECO:0007669"/>
    <property type="project" value="UniProtKB-KW"/>
</dbReference>
<accession>A0AA38WUG7</accession>
<evidence type="ECO:0000256" key="1">
    <source>
        <dbReference type="ARBA" id="ARBA00022664"/>
    </source>
</evidence>
<evidence type="ECO:0000256" key="3">
    <source>
        <dbReference type="ARBA" id="ARBA00023187"/>
    </source>
</evidence>
<dbReference type="SMART" id="SM00360">
    <property type="entry name" value="RRM"/>
    <property type="match status" value="1"/>
</dbReference>
<dbReference type="GO" id="GO:0005681">
    <property type="term" value="C:spliceosomal complex"/>
    <property type="evidence" value="ECO:0007669"/>
    <property type="project" value="UniProtKB-KW"/>
</dbReference>
<comment type="caution">
    <text evidence="7">The sequence shown here is derived from an EMBL/GenBank/DDBJ whole genome shotgun (WGS) entry which is preliminary data.</text>
</comment>
<dbReference type="SUPFAM" id="SSF54928">
    <property type="entry name" value="RNA-binding domain, RBD"/>
    <property type="match status" value="1"/>
</dbReference>
<evidence type="ECO:0000313" key="8">
    <source>
        <dbReference type="Proteomes" id="UP001172457"/>
    </source>
</evidence>
<organism evidence="7 8">
    <name type="scientific">Centaurea solstitialis</name>
    <name type="common">yellow star-thistle</name>
    <dbReference type="NCBI Taxonomy" id="347529"/>
    <lineage>
        <taxon>Eukaryota</taxon>
        <taxon>Viridiplantae</taxon>
        <taxon>Streptophyta</taxon>
        <taxon>Embryophyta</taxon>
        <taxon>Tracheophyta</taxon>
        <taxon>Spermatophyta</taxon>
        <taxon>Magnoliopsida</taxon>
        <taxon>eudicotyledons</taxon>
        <taxon>Gunneridae</taxon>
        <taxon>Pentapetalae</taxon>
        <taxon>asterids</taxon>
        <taxon>campanulids</taxon>
        <taxon>Asterales</taxon>
        <taxon>Asteraceae</taxon>
        <taxon>Carduoideae</taxon>
        <taxon>Cardueae</taxon>
        <taxon>Centaureinae</taxon>
        <taxon>Centaurea</taxon>
    </lineage>
</organism>
<dbReference type="InterPro" id="IPR035979">
    <property type="entry name" value="RBD_domain_sf"/>
</dbReference>